<dbReference type="GO" id="GO:0030674">
    <property type="term" value="F:protein-macromolecule adaptor activity"/>
    <property type="evidence" value="ECO:0007669"/>
    <property type="project" value="InterPro"/>
</dbReference>
<dbReference type="SUPFAM" id="SSF50969">
    <property type="entry name" value="YVTN repeat-like/Quinoprotein amine dehydrogenase"/>
    <property type="match status" value="1"/>
</dbReference>
<feature type="domain" description="SLA1 homology" evidence="2">
    <location>
        <begin position="26"/>
        <end position="82"/>
    </location>
</feature>
<evidence type="ECO:0000313" key="4">
    <source>
        <dbReference type="Proteomes" id="UP000321353"/>
    </source>
</evidence>
<accession>A0A5B9M7J1</accession>
<dbReference type="GO" id="GO:0042802">
    <property type="term" value="F:identical protein binding"/>
    <property type="evidence" value="ECO:0007669"/>
    <property type="project" value="InterPro"/>
</dbReference>
<gene>
    <name evidence="3" type="ORF">Mal15_12060</name>
</gene>
<sequence length="637" mass="68992">MRLVDLRCVVVLVVLVFLVPATGFAQSQSRQWTDKTGKFQVRATLVDHNATHVKLQKSDGRVISVPLSVLSEADSEYVRQLDAEPENPFAGGEPMAASTSDRQLAPSQSASFPQRSTTEELPTDGPEIYINIDQTMPAVQPDPGPAGFKFVEFARPIEPLDAYARVSQPIVVDPTGPVFGVSTHRNGNAVSPAHFGHVFLAGSAGQPRMVFESDETFLLLDHNVDYDRSVAMIGVDSPSDRGGDLAVMDGLSGGSPTVVARWHLPEWQKPGFKPKAEFAVMIDGTRAIVQVNSSIYCWSLDDGKCHFKIQRVPATGKVAVSAGGRFLAISVSGGTQMIDVAKAELVGKIPFPGTLTPEVRFSPDGSRLAMGAGNQVAVWDLQSAGTEMEETIETPVGRLVGWVGDDALLTQFALIDLEMAQAVWKYHLPSGAKEMTVPGGYVCVDKNAKPAMITSLPLPHGAIADVKQKLKSAGRDMLLLGPGGKVSLEVEGIAGVDEQVMEDALRQAVQKAGWKVVPDSDIKVVAKITRGEKQVLTFRPIGASFRSEGETVNLKPYRASLEIVQGGNTLWQRSSQNMVPMLLRLEAGESVKQAVKRFEKADPEYFKRVNIPPKIIKPEHRSIVGTSRVQNGRWVDF</sequence>
<dbReference type="Gene3D" id="2.30.30.700">
    <property type="entry name" value="SLA1 homology domain 1"/>
    <property type="match status" value="1"/>
</dbReference>
<dbReference type="AlphaFoldDB" id="A0A5B9M7J1"/>
<feature type="region of interest" description="Disordered" evidence="1">
    <location>
        <begin position="85"/>
        <end position="125"/>
    </location>
</feature>
<dbReference type="GO" id="GO:0043130">
    <property type="term" value="F:ubiquitin binding"/>
    <property type="evidence" value="ECO:0007669"/>
    <property type="project" value="InterPro"/>
</dbReference>
<dbReference type="RefSeq" id="WP_147866885.1">
    <property type="nucleotide sequence ID" value="NZ_CP036264.1"/>
</dbReference>
<protein>
    <recommendedName>
        <fullName evidence="2">SLA1 homology domain-containing protein</fullName>
    </recommendedName>
</protein>
<reference evidence="3 4" key="1">
    <citation type="submission" date="2019-02" db="EMBL/GenBank/DDBJ databases">
        <title>Planctomycetal bacteria perform biofilm scaping via a novel small molecule.</title>
        <authorList>
            <person name="Jeske O."/>
            <person name="Boedeker C."/>
            <person name="Wiegand S."/>
            <person name="Breitling P."/>
            <person name="Kallscheuer N."/>
            <person name="Jogler M."/>
            <person name="Rohde M."/>
            <person name="Petersen J."/>
            <person name="Medema M.H."/>
            <person name="Surup F."/>
            <person name="Jogler C."/>
        </authorList>
    </citation>
    <scope>NUCLEOTIDE SEQUENCE [LARGE SCALE GENOMIC DNA]</scope>
    <source>
        <strain evidence="3 4">Mal15</strain>
    </source>
</reference>
<dbReference type="GO" id="GO:0008092">
    <property type="term" value="F:cytoskeletal protein binding"/>
    <property type="evidence" value="ECO:0007669"/>
    <property type="project" value="InterPro"/>
</dbReference>
<dbReference type="Pfam" id="PF03983">
    <property type="entry name" value="SHD1"/>
    <property type="match status" value="1"/>
</dbReference>
<dbReference type="EMBL" id="CP036264">
    <property type="protein sequence ID" value="QEF97168.1"/>
    <property type="molecule type" value="Genomic_DNA"/>
</dbReference>
<dbReference type="KEGG" id="smam:Mal15_12060"/>
<evidence type="ECO:0000256" key="1">
    <source>
        <dbReference type="SAM" id="MobiDB-lite"/>
    </source>
</evidence>
<evidence type="ECO:0000259" key="2">
    <source>
        <dbReference type="Pfam" id="PF03983"/>
    </source>
</evidence>
<dbReference type="Gene3D" id="2.130.10.10">
    <property type="entry name" value="YVTN repeat-like/Quinoprotein amine dehydrogenase"/>
    <property type="match status" value="1"/>
</dbReference>
<dbReference type="Proteomes" id="UP000321353">
    <property type="component" value="Chromosome"/>
</dbReference>
<name>A0A5B9M7J1_9BACT</name>
<dbReference type="InterPro" id="IPR007131">
    <property type="entry name" value="SHD1"/>
</dbReference>
<proteinExistence type="predicted"/>
<keyword evidence="4" id="KW-1185">Reference proteome</keyword>
<feature type="compositionally biased region" description="Polar residues" evidence="1">
    <location>
        <begin position="97"/>
        <end position="120"/>
    </location>
</feature>
<organism evidence="3 4">
    <name type="scientific">Stieleria maiorica</name>
    <dbReference type="NCBI Taxonomy" id="2795974"/>
    <lineage>
        <taxon>Bacteria</taxon>
        <taxon>Pseudomonadati</taxon>
        <taxon>Planctomycetota</taxon>
        <taxon>Planctomycetia</taxon>
        <taxon>Pirellulales</taxon>
        <taxon>Pirellulaceae</taxon>
        <taxon>Stieleria</taxon>
    </lineage>
</organism>
<dbReference type="InterPro" id="IPR011044">
    <property type="entry name" value="Quino_amine_DH_bsu"/>
</dbReference>
<dbReference type="InterPro" id="IPR015943">
    <property type="entry name" value="WD40/YVTN_repeat-like_dom_sf"/>
</dbReference>
<evidence type="ECO:0000313" key="3">
    <source>
        <dbReference type="EMBL" id="QEF97168.1"/>
    </source>
</evidence>